<gene>
    <name evidence="1" type="ORF">Amon02_000868000</name>
</gene>
<comment type="caution">
    <text evidence="1">The sequence shown here is derived from an EMBL/GenBank/DDBJ whole genome shotgun (WGS) entry which is preliminary data.</text>
</comment>
<name>A0ACB5TL54_AMBMO</name>
<protein>
    <submittedName>
        <fullName evidence="1">Unnamed protein product</fullName>
    </submittedName>
</protein>
<evidence type="ECO:0000313" key="2">
    <source>
        <dbReference type="Proteomes" id="UP001165064"/>
    </source>
</evidence>
<organism evidence="1 2">
    <name type="scientific">Ambrosiozyma monospora</name>
    <name type="common">Yeast</name>
    <name type="synonym">Endomycopsis monosporus</name>
    <dbReference type="NCBI Taxonomy" id="43982"/>
    <lineage>
        <taxon>Eukaryota</taxon>
        <taxon>Fungi</taxon>
        <taxon>Dikarya</taxon>
        <taxon>Ascomycota</taxon>
        <taxon>Saccharomycotina</taxon>
        <taxon>Pichiomycetes</taxon>
        <taxon>Pichiales</taxon>
        <taxon>Pichiaceae</taxon>
        <taxon>Ambrosiozyma</taxon>
    </lineage>
</organism>
<reference evidence="1" key="1">
    <citation type="submission" date="2023-04" db="EMBL/GenBank/DDBJ databases">
        <title>Ambrosiozyma monospora NBRC 10751.</title>
        <authorList>
            <person name="Ichikawa N."/>
            <person name="Sato H."/>
            <person name="Tonouchi N."/>
        </authorList>
    </citation>
    <scope>NUCLEOTIDE SEQUENCE</scope>
    <source>
        <strain evidence="1">NBRC 10751</strain>
    </source>
</reference>
<dbReference type="Proteomes" id="UP001165064">
    <property type="component" value="Unassembled WGS sequence"/>
</dbReference>
<sequence>MTAGGFAGIAMWLTIFPVDTIKSVQQSSSVKLNISQVTRQIYNQGGGIKGFFPGLTPALLRSFPANAATFLGVEVAKKFLADF</sequence>
<keyword evidence="2" id="KW-1185">Reference proteome</keyword>
<proteinExistence type="predicted"/>
<evidence type="ECO:0000313" key="1">
    <source>
        <dbReference type="EMBL" id="GME90311.1"/>
    </source>
</evidence>
<dbReference type="EMBL" id="BSXS01007794">
    <property type="protein sequence ID" value="GME90311.1"/>
    <property type="molecule type" value="Genomic_DNA"/>
</dbReference>
<accession>A0ACB5TL54</accession>